<organism evidence="1 2">
    <name type="scientific">Fusarium duplospermum</name>
    <dbReference type="NCBI Taxonomy" id="1325734"/>
    <lineage>
        <taxon>Eukaryota</taxon>
        <taxon>Fungi</taxon>
        <taxon>Dikarya</taxon>
        <taxon>Ascomycota</taxon>
        <taxon>Pezizomycotina</taxon>
        <taxon>Sordariomycetes</taxon>
        <taxon>Hypocreomycetidae</taxon>
        <taxon>Hypocreales</taxon>
        <taxon>Nectriaceae</taxon>
        <taxon>Fusarium</taxon>
        <taxon>Fusarium solani species complex</taxon>
    </lineage>
</organism>
<dbReference type="EMBL" id="NKCI01000373">
    <property type="protein sequence ID" value="RSL42319.1"/>
    <property type="molecule type" value="Genomic_DNA"/>
</dbReference>
<sequence length="278" mass="31022">MEQDATSDPCGSIPIGDLMRQTCSDSLLRTCIVSMSLYTPLIENSPEAESGAAKAIVASIAKGATDYAWARIVDVLKARGSKITVEQLSRRIEQCPDPTGPMPMLQSYGLPRAKVLLGHDCYLRDIEHTCADSCLCTSVYAHIVDTTNKPGPQNFAIENLRVESFFDRDDDYVLNKSYAVAGNIDHFKPKDWTPQYRRMIRTHMKTLVRGHNEKIGVWLGKKVQLRLGQGEGVEDLVPGEDFGQYFVDVDMDLDKFLMGAMDQTREFYAAHMGGTFDL</sequence>
<keyword evidence="2" id="KW-1185">Reference proteome</keyword>
<proteinExistence type="predicted"/>
<gene>
    <name evidence="1" type="ORF">CEP54_015523</name>
</gene>
<comment type="caution">
    <text evidence="1">The sequence shown here is derived from an EMBL/GenBank/DDBJ whole genome shotgun (WGS) entry which is preliminary data.</text>
</comment>
<dbReference type="Proteomes" id="UP000288168">
    <property type="component" value="Unassembled WGS sequence"/>
</dbReference>
<evidence type="ECO:0000313" key="2">
    <source>
        <dbReference type="Proteomes" id="UP000288168"/>
    </source>
</evidence>
<accession>A0A428NNF9</accession>
<name>A0A428NNF9_9HYPO</name>
<dbReference type="AlphaFoldDB" id="A0A428NNF9"/>
<reference evidence="1 2" key="1">
    <citation type="submission" date="2017-06" db="EMBL/GenBank/DDBJ databases">
        <title>Comparative genomic analysis of Ambrosia Fusariam Clade fungi.</title>
        <authorList>
            <person name="Stajich J.E."/>
            <person name="Carrillo J."/>
            <person name="Kijimoto T."/>
            <person name="Eskalen A."/>
            <person name="O'Donnell K."/>
            <person name="Kasson M."/>
        </authorList>
    </citation>
    <scope>NUCLEOTIDE SEQUENCE [LARGE SCALE GENOMIC DNA]</scope>
    <source>
        <strain evidence="1 2">NRRL62584</strain>
    </source>
</reference>
<evidence type="ECO:0000313" key="1">
    <source>
        <dbReference type="EMBL" id="RSL42319.1"/>
    </source>
</evidence>
<dbReference type="OrthoDB" id="5031412at2759"/>
<protein>
    <submittedName>
        <fullName evidence="1">Uncharacterized protein</fullName>
    </submittedName>
</protein>